<evidence type="ECO:0000313" key="2">
    <source>
        <dbReference type="EMBL" id="KAJ7037881.1"/>
    </source>
</evidence>
<proteinExistence type="predicted"/>
<accession>A0AAD6X7K6</accession>
<organism evidence="2 3">
    <name type="scientific">Mycena alexandri</name>
    <dbReference type="NCBI Taxonomy" id="1745969"/>
    <lineage>
        <taxon>Eukaryota</taxon>
        <taxon>Fungi</taxon>
        <taxon>Dikarya</taxon>
        <taxon>Basidiomycota</taxon>
        <taxon>Agaricomycotina</taxon>
        <taxon>Agaricomycetes</taxon>
        <taxon>Agaricomycetidae</taxon>
        <taxon>Agaricales</taxon>
        <taxon>Marasmiineae</taxon>
        <taxon>Mycenaceae</taxon>
        <taxon>Mycena</taxon>
    </lineage>
</organism>
<comment type="caution">
    <text evidence="2">The sequence shown here is derived from an EMBL/GenBank/DDBJ whole genome shotgun (WGS) entry which is preliminary data.</text>
</comment>
<sequence length="306" mass="33885">MEGKCFTSPSVKTLISLPTACSHVFVSKLFRPDTGLDVYTGLTEPIATKSRPVSRSSAHQLSWTVLDLKRHPPPERCCNHCNPEFLQWCLPTTTRDPRILKYASEFIHSLPPPPSRPASPASDISDSASVASQNSANFEPVKGKQNVSKDDKAALRDLLVTWRKDRHFRMGDSPYIPCEVLLPPKQLEKLVASAGTFLKHPLVEPKHIQKAVPWDMAPDADIAEVCDIISSWRLTLDIRRTPQSARRPHKRAQQAPVVPTPQPIFAPVPPASPRSSPRGRGRGRGRAVPVRCELSLCDTLKRGGNQ</sequence>
<name>A0AAD6X7K6_9AGAR</name>
<evidence type="ECO:0000313" key="3">
    <source>
        <dbReference type="Proteomes" id="UP001218188"/>
    </source>
</evidence>
<protein>
    <submittedName>
        <fullName evidence="2">Uncharacterized protein</fullName>
    </submittedName>
</protein>
<dbReference type="Proteomes" id="UP001218188">
    <property type="component" value="Unassembled WGS sequence"/>
</dbReference>
<keyword evidence="3" id="KW-1185">Reference proteome</keyword>
<evidence type="ECO:0000256" key="1">
    <source>
        <dbReference type="SAM" id="MobiDB-lite"/>
    </source>
</evidence>
<feature type="region of interest" description="Disordered" evidence="1">
    <location>
        <begin position="111"/>
        <end position="149"/>
    </location>
</feature>
<dbReference type="AlphaFoldDB" id="A0AAD6X7K6"/>
<reference evidence="2" key="1">
    <citation type="submission" date="2023-03" db="EMBL/GenBank/DDBJ databases">
        <title>Massive genome expansion in bonnet fungi (Mycena s.s.) driven by repeated elements and novel gene families across ecological guilds.</title>
        <authorList>
            <consortium name="Lawrence Berkeley National Laboratory"/>
            <person name="Harder C.B."/>
            <person name="Miyauchi S."/>
            <person name="Viragh M."/>
            <person name="Kuo A."/>
            <person name="Thoen E."/>
            <person name="Andreopoulos B."/>
            <person name="Lu D."/>
            <person name="Skrede I."/>
            <person name="Drula E."/>
            <person name="Henrissat B."/>
            <person name="Morin E."/>
            <person name="Kohler A."/>
            <person name="Barry K."/>
            <person name="LaButti K."/>
            <person name="Morin E."/>
            <person name="Salamov A."/>
            <person name="Lipzen A."/>
            <person name="Mereny Z."/>
            <person name="Hegedus B."/>
            <person name="Baldrian P."/>
            <person name="Stursova M."/>
            <person name="Weitz H."/>
            <person name="Taylor A."/>
            <person name="Grigoriev I.V."/>
            <person name="Nagy L.G."/>
            <person name="Martin F."/>
            <person name="Kauserud H."/>
        </authorList>
    </citation>
    <scope>NUCLEOTIDE SEQUENCE</scope>
    <source>
        <strain evidence="2">CBHHK200</strain>
    </source>
</reference>
<feature type="compositionally biased region" description="Pro residues" evidence="1">
    <location>
        <begin position="258"/>
        <end position="272"/>
    </location>
</feature>
<gene>
    <name evidence="2" type="ORF">C8F04DRAFT_1180008</name>
</gene>
<dbReference type="EMBL" id="JARJCM010000034">
    <property type="protein sequence ID" value="KAJ7037881.1"/>
    <property type="molecule type" value="Genomic_DNA"/>
</dbReference>
<feature type="compositionally biased region" description="Low complexity" evidence="1">
    <location>
        <begin position="118"/>
        <end position="132"/>
    </location>
</feature>
<feature type="region of interest" description="Disordered" evidence="1">
    <location>
        <begin position="240"/>
        <end position="288"/>
    </location>
</feature>